<gene>
    <name evidence="2" type="ORF">SRAS04492_LOCUS835</name>
</gene>
<feature type="region of interest" description="Disordered" evidence="1">
    <location>
        <begin position="167"/>
        <end position="193"/>
    </location>
</feature>
<organism evidence="2">
    <name type="scientific">Strombidium rassoulzadegani</name>
    <dbReference type="NCBI Taxonomy" id="1082188"/>
    <lineage>
        <taxon>Eukaryota</taxon>
        <taxon>Sar</taxon>
        <taxon>Alveolata</taxon>
        <taxon>Ciliophora</taxon>
        <taxon>Intramacronucleata</taxon>
        <taxon>Spirotrichea</taxon>
        <taxon>Oligotrichia</taxon>
        <taxon>Strombidiidae</taxon>
        <taxon>Strombidium</taxon>
    </lineage>
</organism>
<sequence length="193" mass="22462">MQGEGEVADEEEAKEDVEENESFQQYYKIDLSETAIFKERLGSLGNNENERVYQAIPTIQLALPRSFDKSIRKDNLKVQHRGCVPPILAQQRINRGTNDSHLFPSVFERTLKISNYSGESEQKPTYDYRVYEKSQEGRVSSLSQHRLIQKLFIDDLLQNKHRIKFVASRKQKEPQQRGNSWNPTKFFTKASAH</sequence>
<feature type="region of interest" description="Disordered" evidence="1">
    <location>
        <begin position="1"/>
        <end position="21"/>
    </location>
</feature>
<protein>
    <submittedName>
        <fullName evidence="2">Uncharacterized protein</fullName>
    </submittedName>
</protein>
<dbReference type="AlphaFoldDB" id="A0A7S3FVF4"/>
<accession>A0A7S3FVF4</accession>
<evidence type="ECO:0000256" key="1">
    <source>
        <dbReference type="SAM" id="MobiDB-lite"/>
    </source>
</evidence>
<proteinExistence type="predicted"/>
<reference evidence="2" key="1">
    <citation type="submission" date="2021-01" db="EMBL/GenBank/DDBJ databases">
        <authorList>
            <person name="Corre E."/>
            <person name="Pelletier E."/>
            <person name="Niang G."/>
            <person name="Scheremetjew M."/>
            <person name="Finn R."/>
            <person name="Kale V."/>
            <person name="Holt S."/>
            <person name="Cochrane G."/>
            <person name="Meng A."/>
            <person name="Brown T."/>
            <person name="Cohen L."/>
        </authorList>
    </citation>
    <scope>NUCLEOTIDE SEQUENCE</scope>
    <source>
        <strain evidence="2">Ras09</strain>
    </source>
</reference>
<dbReference type="EMBL" id="HBIA01001553">
    <property type="protein sequence ID" value="CAE0229051.1"/>
    <property type="molecule type" value="Transcribed_RNA"/>
</dbReference>
<evidence type="ECO:0000313" key="2">
    <source>
        <dbReference type="EMBL" id="CAE0229051.1"/>
    </source>
</evidence>
<feature type="compositionally biased region" description="Polar residues" evidence="1">
    <location>
        <begin position="176"/>
        <end position="185"/>
    </location>
</feature>
<name>A0A7S3FVF4_9SPIT</name>